<name>A0A9W6L1S1_9PSEU</name>
<gene>
    <name evidence="2" type="ORF">GCM10017577_17940</name>
</gene>
<feature type="compositionally biased region" description="Polar residues" evidence="1">
    <location>
        <begin position="75"/>
        <end position="84"/>
    </location>
</feature>
<organism evidence="2 3">
    <name type="scientific">Pseudonocardia halophobica</name>
    <dbReference type="NCBI Taxonomy" id="29401"/>
    <lineage>
        <taxon>Bacteria</taxon>
        <taxon>Bacillati</taxon>
        <taxon>Actinomycetota</taxon>
        <taxon>Actinomycetes</taxon>
        <taxon>Pseudonocardiales</taxon>
        <taxon>Pseudonocardiaceae</taxon>
        <taxon>Pseudonocardia</taxon>
    </lineage>
</organism>
<feature type="region of interest" description="Disordered" evidence="1">
    <location>
        <begin position="73"/>
        <end position="101"/>
    </location>
</feature>
<reference evidence="2" key="1">
    <citation type="journal article" date="2014" name="Int. J. Syst. Evol. Microbiol.">
        <title>Complete genome sequence of Corynebacterium casei LMG S-19264T (=DSM 44701T), isolated from a smear-ripened cheese.</title>
        <authorList>
            <consortium name="US DOE Joint Genome Institute (JGI-PGF)"/>
            <person name="Walter F."/>
            <person name="Albersmeier A."/>
            <person name="Kalinowski J."/>
            <person name="Ruckert C."/>
        </authorList>
    </citation>
    <scope>NUCLEOTIDE SEQUENCE</scope>
    <source>
        <strain evidence="2">VKM Ac-1069</strain>
    </source>
</reference>
<evidence type="ECO:0000313" key="3">
    <source>
        <dbReference type="Proteomes" id="UP001143463"/>
    </source>
</evidence>
<accession>A0A9W6L1S1</accession>
<comment type="caution">
    <text evidence="2">The sequence shown here is derived from an EMBL/GenBank/DDBJ whole genome shotgun (WGS) entry which is preliminary data.</text>
</comment>
<keyword evidence="3" id="KW-1185">Reference proteome</keyword>
<evidence type="ECO:0000256" key="1">
    <source>
        <dbReference type="SAM" id="MobiDB-lite"/>
    </source>
</evidence>
<reference evidence="2" key="2">
    <citation type="submission" date="2023-01" db="EMBL/GenBank/DDBJ databases">
        <authorList>
            <person name="Sun Q."/>
            <person name="Evtushenko L."/>
        </authorList>
    </citation>
    <scope>NUCLEOTIDE SEQUENCE</scope>
    <source>
        <strain evidence="2">VKM Ac-1069</strain>
    </source>
</reference>
<dbReference type="RefSeq" id="WP_037041117.1">
    <property type="nucleotide sequence ID" value="NZ_BAAAUZ010000002.1"/>
</dbReference>
<proteinExistence type="predicted"/>
<protein>
    <submittedName>
        <fullName evidence="2">Uncharacterized protein</fullName>
    </submittedName>
</protein>
<dbReference type="EMBL" id="BSFQ01000005">
    <property type="protein sequence ID" value="GLL10654.1"/>
    <property type="molecule type" value="Genomic_DNA"/>
</dbReference>
<dbReference type="Proteomes" id="UP001143463">
    <property type="component" value="Unassembled WGS sequence"/>
</dbReference>
<evidence type="ECO:0000313" key="2">
    <source>
        <dbReference type="EMBL" id="GLL10654.1"/>
    </source>
</evidence>
<dbReference type="AlphaFoldDB" id="A0A9W6L1S1"/>
<sequence>MEDEPQSPSEREIRASMYEAVRAILADSDKDQGRQTARAVIDRFAAEHAEAGVMRLLEVMFAENITLYARIAAHQQPSADSTAQDRGANGDARPAPDGDEP</sequence>